<protein>
    <submittedName>
        <fullName evidence="3">Uncharacterized protein</fullName>
    </submittedName>
</protein>
<comment type="caution">
    <text evidence="3">The sequence shown here is derived from an EMBL/GenBank/DDBJ whole genome shotgun (WGS) entry which is preliminary data.</text>
</comment>
<evidence type="ECO:0000313" key="4">
    <source>
        <dbReference type="Proteomes" id="UP000723463"/>
    </source>
</evidence>
<reference evidence="3" key="1">
    <citation type="journal article" date="2020" name="Fungal Divers.">
        <title>Resolving the Mortierellaceae phylogeny through synthesis of multi-gene phylogenetics and phylogenomics.</title>
        <authorList>
            <person name="Vandepol N."/>
            <person name="Liber J."/>
            <person name="Desiro A."/>
            <person name="Na H."/>
            <person name="Kennedy M."/>
            <person name="Barry K."/>
            <person name="Grigoriev I.V."/>
            <person name="Miller A.N."/>
            <person name="O'Donnell K."/>
            <person name="Stajich J.E."/>
            <person name="Bonito G."/>
        </authorList>
    </citation>
    <scope>NUCLEOTIDE SEQUENCE</scope>
    <source>
        <strain evidence="3">NRRL 2591</strain>
    </source>
</reference>
<feature type="signal peptide" evidence="2">
    <location>
        <begin position="1"/>
        <end position="29"/>
    </location>
</feature>
<sequence length="177" mass="18489">MASSRSVLILALQVLLLAVLTQMSNQVSAQFGLSVPCNNCLVGQISALPTCVGVNLGNQTTPEYKTCLCDASFDFTWTNACTTSCQANELTTFTNGFASNLLTGLNITCIKPTPSPTPTPAATTTADTSKPTSSAGVQLSITQSTAVLGWAVVLSTAMAVLSALHEERDKEDDLQNP</sequence>
<feature type="region of interest" description="Disordered" evidence="1">
    <location>
        <begin position="115"/>
        <end position="135"/>
    </location>
</feature>
<accession>A0A9P6EYV6</accession>
<organism evidence="3 4">
    <name type="scientific">Mortierella hygrophila</name>
    <dbReference type="NCBI Taxonomy" id="979708"/>
    <lineage>
        <taxon>Eukaryota</taxon>
        <taxon>Fungi</taxon>
        <taxon>Fungi incertae sedis</taxon>
        <taxon>Mucoromycota</taxon>
        <taxon>Mortierellomycotina</taxon>
        <taxon>Mortierellomycetes</taxon>
        <taxon>Mortierellales</taxon>
        <taxon>Mortierellaceae</taxon>
        <taxon>Mortierella</taxon>
    </lineage>
</organism>
<evidence type="ECO:0000256" key="2">
    <source>
        <dbReference type="SAM" id="SignalP"/>
    </source>
</evidence>
<name>A0A9P6EYV6_9FUNG</name>
<dbReference type="AlphaFoldDB" id="A0A9P6EYV6"/>
<dbReference type="EMBL" id="JAAAXW010000302">
    <property type="protein sequence ID" value="KAF9538495.1"/>
    <property type="molecule type" value="Genomic_DNA"/>
</dbReference>
<dbReference type="Proteomes" id="UP000723463">
    <property type="component" value="Unassembled WGS sequence"/>
</dbReference>
<evidence type="ECO:0000313" key="3">
    <source>
        <dbReference type="EMBL" id="KAF9538495.1"/>
    </source>
</evidence>
<proteinExistence type="predicted"/>
<gene>
    <name evidence="3" type="ORF">EC957_006698</name>
</gene>
<feature type="compositionally biased region" description="Low complexity" evidence="1">
    <location>
        <begin position="120"/>
        <end position="135"/>
    </location>
</feature>
<keyword evidence="2" id="KW-0732">Signal</keyword>
<evidence type="ECO:0000256" key="1">
    <source>
        <dbReference type="SAM" id="MobiDB-lite"/>
    </source>
</evidence>
<keyword evidence="4" id="KW-1185">Reference proteome</keyword>
<feature type="chain" id="PRO_5040312388" evidence="2">
    <location>
        <begin position="30"/>
        <end position="177"/>
    </location>
</feature>